<evidence type="ECO:0000256" key="2">
    <source>
        <dbReference type="SAM" id="Phobius"/>
    </source>
</evidence>
<dbReference type="STRING" id="113562.SAMN04489716_2678"/>
<keyword evidence="2" id="KW-0472">Membrane</keyword>
<dbReference type="RefSeq" id="WP_197686213.1">
    <property type="nucleotide sequence ID" value="NZ_BOMJ01000036.1"/>
</dbReference>
<name>A0A1H1Y267_9ACTN</name>
<accession>A0A1H1Y267</accession>
<evidence type="ECO:0000313" key="3">
    <source>
        <dbReference type="EMBL" id="SDT15522.1"/>
    </source>
</evidence>
<dbReference type="EMBL" id="LT629758">
    <property type="protein sequence ID" value="SDT15522.1"/>
    <property type="molecule type" value="Genomic_DNA"/>
</dbReference>
<evidence type="ECO:0000313" key="4">
    <source>
        <dbReference type="Proteomes" id="UP000198688"/>
    </source>
</evidence>
<evidence type="ECO:0000256" key="1">
    <source>
        <dbReference type="SAM" id="MobiDB-lite"/>
    </source>
</evidence>
<dbReference type="Proteomes" id="UP000198688">
    <property type="component" value="Chromosome I"/>
</dbReference>
<protein>
    <submittedName>
        <fullName evidence="3">Uncharacterized protein</fullName>
    </submittedName>
</protein>
<keyword evidence="4" id="KW-1185">Reference proteome</keyword>
<keyword evidence="2" id="KW-0812">Transmembrane</keyword>
<keyword evidence="2" id="KW-1133">Transmembrane helix</keyword>
<feature type="transmembrane region" description="Helical" evidence="2">
    <location>
        <begin position="113"/>
        <end position="137"/>
    </location>
</feature>
<proteinExistence type="predicted"/>
<organism evidence="3 4">
    <name type="scientific">Actinoplanes derwentensis</name>
    <dbReference type="NCBI Taxonomy" id="113562"/>
    <lineage>
        <taxon>Bacteria</taxon>
        <taxon>Bacillati</taxon>
        <taxon>Actinomycetota</taxon>
        <taxon>Actinomycetes</taxon>
        <taxon>Micromonosporales</taxon>
        <taxon>Micromonosporaceae</taxon>
        <taxon>Actinoplanes</taxon>
    </lineage>
</organism>
<gene>
    <name evidence="3" type="ORF">SAMN04489716_2678</name>
</gene>
<reference evidence="3 4" key="1">
    <citation type="submission" date="2016-10" db="EMBL/GenBank/DDBJ databases">
        <authorList>
            <person name="de Groot N.N."/>
        </authorList>
    </citation>
    <scope>NUCLEOTIDE SEQUENCE [LARGE SCALE GENOMIC DNA]</scope>
    <source>
        <strain evidence="3 4">DSM 43941</strain>
    </source>
</reference>
<dbReference type="AlphaFoldDB" id="A0A1H1Y267"/>
<feature type="region of interest" description="Disordered" evidence="1">
    <location>
        <begin position="146"/>
        <end position="201"/>
    </location>
</feature>
<feature type="compositionally biased region" description="Low complexity" evidence="1">
    <location>
        <begin position="158"/>
        <end position="184"/>
    </location>
</feature>
<sequence length="357" mass="38175">MYHQQQPADPNAGAIAVTTRYHWMTFIIGLFQPFVAINGHRVQAGWGRTVIPMPAGQHHVHVHVPYLLPPRIGPADSMVPVYPGQVVEVEYRVPVIAWLGGTIGPPPQRHRGMVAGVALMTVPIALLLCVLGLLGVVNVVDRDTDRPAAAPPVSTTDPATVPPSTAAEPSAVPSSAASPAAPAAGKPTLRPTPARTLVGPSYSTRDRTYTMAIPGVPFAFRVPSTWGCLKGKIDVPGATAWVCVDEGDPFDASAPEPDRGKRMQFMLRPCPGTCDNADVVTLSRDWFDDGAKAKFVDDRTAYVETARNADGRYTLDMSHFITVADGSKWQVAVGVHSQPESKSLVQKLVNDMLTQAG</sequence>